<dbReference type="PROSITE" id="PS00107">
    <property type="entry name" value="PROTEIN_KINASE_ATP"/>
    <property type="match status" value="1"/>
</dbReference>
<evidence type="ECO:0000256" key="7">
    <source>
        <dbReference type="PROSITE-ProRule" id="PRU10141"/>
    </source>
</evidence>
<dbReference type="FunFam" id="1.10.510.10:FF:000021">
    <property type="entry name" value="Serine/threonine protein kinase"/>
    <property type="match status" value="1"/>
</dbReference>
<feature type="domain" description="Protein kinase" evidence="10">
    <location>
        <begin position="90"/>
        <end position="347"/>
    </location>
</feature>
<dbReference type="InterPro" id="IPR011009">
    <property type="entry name" value="Kinase-like_dom_sf"/>
</dbReference>
<keyword evidence="9" id="KW-1133">Transmembrane helix</keyword>
<dbReference type="PANTHER" id="PTHR43289:SF34">
    <property type="entry name" value="SERINE_THREONINE-PROTEIN KINASE YBDM-RELATED"/>
    <property type="match status" value="1"/>
</dbReference>
<dbReference type="PANTHER" id="PTHR43289">
    <property type="entry name" value="MITOGEN-ACTIVATED PROTEIN KINASE KINASE KINASE 20-RELATED"/>
    <property type="match status" value="1"/>
</dbReference>
<keyword evidence="9" id="KW-0472">Membrane</keyword>
<name>A0A1I0L1T2_9BACT</name>
<reference evidence="12" key="1">
    <citation type="submission" date="2016-10" db="EMBL/GenBank/DDBJ databases">
        <authorList>
            <person name="Varghese N."/>
            <person name="Submissions S."/>
        </authorList>
    </citation>
    <scope>NUCLEOTIDE SEQUENCE [LARGE SCALE GENOMIC DNA]</scope>
    <source>
        <strain evidence="12">DSM 16858</strain>
    </source>
</reference>
<gene>
    <name evidence="11" type="ORF">SAMN05443639_116168</name>
</gene>
<dbReference type="SMART" id="SM00220">
    <property type="entry name" value="S_TKc"/>
    <property type="match status" value="1"/>
</dbReference>
<dbReference type="InterPro" id="IPR011990">
    <property type="entry name" value="TPR-like_helical_dom_sf"/>
</dbReference>
<keyword evidence="6 7" id="KW-0067">ATP-binding</keyword>
<dbReference type="Gene3D" id="3.30.200.20">
    <property type="entry name" value="Phosphorylase Kinase, domain 1"/>
    <property type="match status" value="1"/>
</dbReference>
<evidence type="ECO:0000256" key="6">
    <source>
        <dbReference type="ARBA" id="ARBA00022840"/>
    </source>
</evidence>
<dbReference type="AlphaFoldDB" id="A0A1I0L1T2"/>
<feature type="region of interest" description="Disordered" evidence="8">
    <location>
        <begin position="47"/>
        <end position="77"/>
    </location>
</feature>
<protein>
    <recommendedName>
        <fullName evidence="1">non-specific serine/threonine protein kinase</fullName>
        <ecNumber evidence="1">2.7.11.1</ecNumber>
    </recommendedName>
</protein>
<dbReference type="PROSITE" id="PS00108">
    <property type="entry name" value="PROTEIN_KINASE_ST"/>
    <property type="match status" value="1"/>
</dbReference>
<feature type="binding site" evidence="7">
    <location>
        <position position="119"/>
    </location>
    <ligand>
        <name>ATP</name>
        <dbReference type="ChEBI" id="CHEBI:30616"/>
    </ligand>
</feature>
<evidence type="ECO:0000256" key="1">
    <source>
        <dbReference type="ARBA" id="ARBA00012513"/>
    </source>
</evidence>
<keyword evidence="5 11" id="KW-0418">Kinase</keyword>
<evidence type="ECO:0000256" key="2">
    <source>
        <dbReference type="ARBA" id="ARBA00022527"/>
    </source>
</evidence>
<keyword evidence="4 7" id="KW-0547">Nucleotide-binding</keyword>
<evidence type="ECO:0000313" key="11">
    <source>
        <dbReference type="EMBL" id="SEU32237.1"/>
    </source>
</evidence>
<evidence type="ECO:0000256" key="5">
    <source>
        <dbReference type="ARBA" id="ARBA00022777"/>
    </source>
</evidence>
<keyword evidence="2 11" id="KW-0723">Serine/threonine-protein kinase</keyword>
<dbReference type="Pfam" id="PF00069">
    <property type="entry name" value="Pkinase"/>
    <property type="match status" value="1"/>
</dbReference>
<evidence type="ECO:0000256" key="9">
    <source>
        <dbReference type="SAM" id="Phobius"/>
    </source>
</evidence>
<evidence type="ECO:0000256" key="3">
    <source>
        <dbReference type="ARBA" id="ARBA00022679"/>
    </source>
</evidence>
<keyword evidence="9" id="KW-0812">Transmembrane</keyword>
<dbReference type="Gene3D" id="1.25.40.10">
    <property type="entry name" value="Tetratricopeptide repeat domain"/>
    <property type="match status" value="4"/>
</dbReference>
<dbReference type="InterPro" id="IPR000719">
    <property type="entry name" value="Prot_kinase_dom"/>
</dbReference>
<dbReference type="Gene3D" id="1.10.510.10">
    <property type="entry name" value="Transferase(Phosphotransferase) domain 1"/>
    <property type="match status" value="1"/>
</dbReference>
<dbReference type="SUPFAM" id="SSF48452">
    <property type="entry name" value="TPR-like"/>
    <property type="match status" value="4"/>
</dbReference>
<dbReference type="EMBL" id="FOIJ01000016">
    <property type="protein sequence ID" value="SEU32237.1"/>
    <property type="molecule type" value="Genomic_DNA"/>
</dbReference>
<dbReference type="InterPro" id="IPR017441">
    <property type="entry name" value="Protein_kinase_ATP_BS"/>
</dbReference>
<evidence type="ECO:0000256" key="8">
    <source>
        <dbReference type="SAM" id="MobiDB-lite"/>
    </source>
</evidence>
<feature type="transmembrane region" description="Helical" evidence="9">
    <location>
        <begin position="372"/>
        <end position="393"/>
    </location>
</feature>
<dbReference type="CDD" id="cd14014">
    <property type="entry name" value="STKc_PknB_like"/>
    <property type="match status" value="1"/>
</dbReference>
<dbReference type="InterPro" id="IPR008271">
    <property type="entry name" value="Ser/Thr_kinase_AS"/>
</dbReference>
<evidence type="ECO:0000259" key="10">
    <source>
        <dbReference type="PROSITE" id="PS50011"/>
    </source>
</evidence>
<keyword evidence="12" id="KW-1185">Reference proteome</keyword>
<evidence type="ECO:0000313" key="12">
    <source>
        <dbReference type="Proteomes" id="UP000199181"/>
    </source>
</evidence>
<organism evidence="11 12">
    <name type="scientific">Stigmatella erecta</name>
    <dbReference type="NCBI Taxonomy" id="83460"/>
    <lineage>
        <taxon>Bacteria</taxon>
        <taxon>Pseudomonadati</taxon>
        <taxon>Myxococcota</taxon>
        <taxon>Myxococcia</taxon>
        <taxon>Myxococcales</taxon>
        <taxon>Cystobacterineae</taxon>
        <taxon>Archangiaceae</taxon>
        <taxon>Stigmatella</taxon>
    </lineage>
</organism>
<dbReference type="SUPFAM" id="SSF56112">
    <property type="entry name" value="Protein kinase-like (PK-like)"/>
    <property type="match status" value="1"/>
</dbReference>
<evidence type="ECO:0000256" key="4">
    <source>
        <dbReference type="ARBA" id="ARBA00022741"/>
    </source>
</evidence>
<keyword evidence="3" id="KW-0808">Transferase</keyword>
<accession>A0A1I0L1T2</accession>
<dbReference type="PROSITE" id="PS50011">
    <property type="entry name" value="PROTEIN_KINASE_DOM"/>
    <property type="match status" value="1"/>
</dbReference>
<dbReference type="GO" id="GO:0005524">
    <property type="term" value="F:ATP binding"/>
    <property type="evidence" value="ECO:0007669"/>
    <property type="project" value="UniProtKB-UniRule"/>
</dbReference>
<dbReference type="EC" id="2.7.11.1" evidence="1"/>
<dbReference type="GO" id="GO:0004674">
    <property type="term" value="F:protein serine/threonine kinase activity"/>
    <property type="evidence" value="ECO:0007669"/>
    <property type="project" value="UniProtKB-KW"/>
</dbReference>
<proteinExistence type="predicted"/>
<sequence length="1184" mass="131519">MVEGVLSRGEMEALRAEAQRLQRSPLELLLERGQLSPQTLSVLRHNRAEPSDTPAPAAPFEAPPTRQPGVPAVPVSSSEPAFPLPHWDRYQPVRFLGQGGMGQVFLAYDPRLRRNVALKFVRDGAPELAQRFLSEARAQARVLHERVCEMYEVGEVDGRAFIAMQYVNGRHLGQLAQELTLEQKLRVLRDVAEGVHAAHRAGLIHRDLKPSNILIERAEDGALKPYVMDFGLARDWHEEHTATGAVLGTPHYMAPEQARGEAMDLRVDIYSLGATLYQVLAGVPPFLADNALELLQRIQSEEPRPLRERVPGLPVDVEAIVLKCLEKDRAARYASARELSEDLERFLAGEPVRARRAGAGYRLRKKLRKHRLVVGLGSTALVGVLLALGQAALTQRQVTLRESLARRFTERVERMEAQARYSSLAPLHDTRADHRVLQEAMAALEAEVRQGGEPAQGPGHYALGRARLVLGDAEGALAQLEAAWRGGYHGARVAYALALALGQLYQEQLLEVERIRDTAQRDALRQALEQRYRDPALTYLRQSEGADVPSPHYVAALLAFYEGRHAEALGELDAMGTTYPWFHEAPLLRGDIYQARAYQRRHQGDRPGALADIEAARQAYSEAARIGESEPAVHAALASLHLASLQLELYGQGEVQPHYERGLEALGRALTAAPESFKLRVLESKFHRRLAEFRLPQGGEVLPLVEKALAATRAAQALAPEEPQPHQEQAQVLRLWARYRQEHGEDPSEQLRQAVQSFERVPPSRRDYGFHIERGLIFKIWADHEDQGGGDSLPLRDQALAAYQAAIALDPKPLDGWVNLGTAYFKRASHPRAVDADADLERAREALERARGIDPGNYVPYYYGAQVHEWRARRLYNRGGAAATDLEQAIALYRQGLGINAKLPQFHNALGGALLWRAELAWEEGEDPFARLDVAQASFEQARDVAPKQGFAYNNLGEVHAARGLYRSQRGEDPTASLRLAQEAFREALARIPKQAQFQANVAKAHYTLALWELRQGRDPGPRLEQAEAALREALALNPQLGFALRYAGEVQGVRARWLAQRGQARGDDFERAAGLLRQALAADPEWQDYRVALGRLHLGWATWLAQTGQDPAAVLQEGLAQVDTALKARPRWAQGLAARARLLVMLSETQAPAAQRTAWRGEARKVLEQALALNPHLGMAEEP</sequence>
<dbReference type="Proteomes" id="UP000199181">
    <property type="component" value="Unassembled WGS sequence"/>
</dbReference>